<name>A0A026VTT3_OOCBI</name>
<proteinExistence type="predicted"/>
<sequence length="78" mass="9181">MVIKPQEKEDERERKRKGKVRVSESRRMYVCVCERESTIDATQITQTPTYKTRPTHSLSTLANNRVKIVVYGLQNEIR</sequence>
<accession>A0A026VTT3</accession>
<evidence type="ECO:0000313" key="1">
    <source>
        <dbReference type="EMBL" id="EZA47193.1"/>
    </source>
</evidence>
<dbReference type="AlphaFoldDB" id="A0A026VTT3"/>
<protein>
    <submittedName>
        <fullName evidence="1">Uncharacterized protein</fullName>
    </submittedName>
</protein>
<dbReference type="Proteomes" id="UP000053097">
    <property type="component" value="Unassembled WGS sequence"/>
</dbReference>
<evidence type="ECO:0000313" key="2">
    <source>
        <dbReference type="Proteomes" id="UP000053097"/>
    </source>
</evidence>
<reference evidence="1 2" key="1">
    <citation type="journal article" date="2014" name="Curr. Biol.">
        <title>The genome of the clonal raider ant Cerapachys biroi.</title>
        <authorList>
            <person name="Oxley P.R."/>
            <person name="Ji L."/>
            <person name="Fetter-Pruneda I."/>
            <person name="McKenzie S.K."/>
            <person name="Li C."/>
            <person name="Hu H."/>
            <person name="Zhang G."/>
            <person name="Kronauer D.J."/>
        </authorList>
    </citation>
    <scope>NUCLEOTIDE SEQUENCE [LARGE SCALE GENOMIC DNA]</scope>
</reference>
<gene>
    <name evidence="1" type="ORF">X777_16455</name>
</gene>
<keyword evidence="2" id="KW-1185">Reference proteome</keyword>
<dbReference type="EMBL" id="KK107921">
    <property type="protein sequence ID" value="EZA47193.1"/>
    <property type="molecule type" value="Genomic_DNA"/>
</dbReference>
<organism evidence="1 2">
    <name type="scientific">Ooceraea biroi</name>
    <name type="common">Clonal raider ant</name>
    <name type="synonym">Cerapachys biroi</name>
    <dbReference type="NCBI Taxonomy" id="2015173"/>
    <lineage>
        <taxon>Eukaryota</taxon>
        <taxon>Metazoa</taxon>
        <taxon>Ecdysozoa</taxon>
        <taxon>Arthropoda</taxon>
        <taxon>Hexapoda</taxon>
        <taxon>Insecta</taxon>
        <taxon>Pterygota</taxon>
        <taxon>Neoptera</taxon>
        <taxon>Endopterygota</taxon>
        <taxon>Hymenoptera</taxon>
        <taxon>Apocrita</taxon>
        <taxon>Aculeata</taxon>
        <taxon>Formicoidea</taxon>
        <taxon>Formicidae</taxon>
        <taxon>Dorylinae</taxon>
        <taxon>Ooceraea</taxon>
    </lineage>
</organism>